<dbReference type="SMART" id="SM00256">
    <property type="entry name" value="FBOX"/>
    <property type="match status" value="1"/>
</dbReference>
<dbReference type="Pfam" id="PF07734">
    <property type="entry name" value="FBA_1"/>
    <property type="match status" value="1"/>
</dbReference>
<dbReference type="InterPro" id="IPR050796">
    <property type="entry name" value="SCF_F-box_component"/>
</dbReference>
<proteinExistence type="predicted"/>
<dbReference type="Gene3D" id="1.20.1280.50">
    <property type="match status" value="1"/>
</dbReference>
<dbReference type="PROSITE" id="PS50181">
    <property type="entry name" value="FBOX"/>
    <property type="match status" value="1"/>
</dbReference>
<dbReference type="NCBIfam" id="TIGR01640">
    <property type="entry name" value="F_box_assoc_1"/>
    <property type="match status" value="1"/>
</dbReference>
<dbReference type="InterPro" id="IPR006527">
    <property type="entry name" value="F-box-assoc_dom_typ1"/>
</dbReference>
<dbReference type="InterPro" id="IPR036047">
    <property type="entry name" value="F-box-like_dom_sf"/>
</dbReference>
<gene>
    <name evidence="3" type="primary">LOC104746096</name>
</gene>
<dbReference type="Pfam" id="PF00646">
    <property type="entry name" value="F-box"/>
    <property type="match status" value="1"/>
</dbReference>
<evidence type="ECO:0000259" key="1">
    <source>
        <dbReference type="PROSITE" id="PS50181"/>
    </source>
</evidence>
<dbReference type="SUPFAM" id="SSF81383">
    <property type="entry name" value="F-box domain"/>
    <property type="match status" value="1"/>
</dbReference>
<sequence length="391" mass="45368">MMFSDLPRDLQSEILSRVPARYLQLLKPTCKRWYTLFKDPGFLKKNLSRAERGFLFLLNSRVCSISINLPGIHDSVDPSFDVTGVLVSKNDPEDVKISDIFQCDGLLLCTTTNRRLVVWNPYTGQTRWIPNRSSNAMCHKFVLGYEKEKESWNSHLILRYKSFSLSPVGAEFDIYEFNSDSWRSFHDVSPICTLQSKGVSLKGNTYWIASDTEDPFGKFVLRFDFTTKKFGRLSLPFQTDDADGVVESMILSVVREEKLALLYERFDDDTEDPSEMKIWVTNTKIEEAKDLSWSDFLVVDFHKLMVTRMTNVRSFLVDEEKKMVVFCDTDSNYRTRVYVVGENVYQEVYEETTTDELFCYWPCLVSYAPSLVQIQQGQVNTGCKRKSTIRR</sequence>
<dbReference type="GeneID" id="104746096"/>
<evidence type="ECO:0000313" key="2">
    <source>
        <dbReference type="Proteomes" id="UP000694864"/>
    </source>
</evidence>
<reference evidence="3" key="2">
    <citation type="submission" date="2025-08" db="UniProtKB">
        <authorList>
            <consortium name="RefSeq"/>
        </authorList>
    </citation>
    <scope>IDENTIFICATION</scope>
    <source>
        <tissue evidence="3">Leaf</tissue>
    </source>
</reference>
<evidence type="ECO:0000313" key="3">
    <source>
        <dbReference type="RefSeq" id="XP_010465800.1"/>
    </source>
</evidence>
<accession>A0ABM0W533</accession>
<organism evidence="2 3">
    <name type="scientific">Camelina sativa</name>
    <name type="common">False flax</name>
    <name type="synonym">Myagrum sativum</name>
    <dbReference type="NCBI Taxonomy" id="90675"/>
    <lineage>
        <taxon>Eukaryota</taxon>
        <taxon>Viridiplantae</taxon>
        <taxon>Streptophyta</taxon>
        <taxon>Embryophyta</taxon>
        <taxon>Tracheophyta</taxon>
        <taxon>Spermatophyta</taxon>
        <taxon>Magnoliopsida</taxon>
        <taxon>eudicotyledons</taxon>
        <taxon>Gunneridae</taxon>
        <taxon>Pentapetalae</taxon>
        <taxon>rosids</taxon>
        <taxon>malvids</taxon>
        <taxon>Brassicales</taxon>
        <taxon>Brassicaceae</taxon>
        <taxon>Camelineae</taxon>
        <taxon>Camelina</taxon>
    </lineage>
</organism>
<dbReference type="PANTHER" id="PTHR31672">
    <property type="entry name" value="BNACNNG10540D PROTEIN"/>
    <property type="match status" value="1"/>
</dbReference>
<dbReference type="RefSeq" id="XP_010465800.1">
    <property type="nucleotide sequence ID" value="XM_010467498.2"/>
</dbReference>
<feature type="domain" description="F-box" evidence="1">
    <location>
        <begin position="1"/>
        <end position="47"/>
    </location>
</feature>
<keyword evidence="2" id="KW-1185">Reference proteome</keyword>
<protein>
    <submittedName>
        <fullName evidence="3">F-box/kelch-repeat protein At3g17570 isoform X1</fullName>
    </submittedName>
</protein>
<dbReference type="InterPro" id="IPR017451">
    <property type="entry name" value="F-box-assoc_interact_dom"/>
</dbReference>
<dbReference type="Proteomes" id="UP000694864">
    <property type="component" value="Chromosome 15"/>
</dbReference>
<dbReference type="PANTHER" id="PTHR31672:SF13">
    <property type="entry name" value="F-BOX PROTEIN CPR30-LIKE"/>
    <property type="match status" value="1"/>
</dbReference>
<name>A0ABM0W533_CAMSA</name>
<reference evidence="2" key="1">
    <citation type="journal article" date="2014" name="Nat. Commun.">
        <title>The emerging biofuel crop Camelina sativa retains a highly undifferentiated hexaploid genome structure.</title>
        <authorList>
            <person name="Kagale S."/>
            <person name="Koh C."/>
            <person name="Nixon J."/>
            <person name="Bollina V."/>
            <person name="Clarke W.E."/>
            <person name="Tuteja R."/>
            <person name="Spillane C."/>
            <person name="Robinson S.J."/>
            <person name="Links M.G."/>
            <person name="Clarke C."/>
            <person name="Higgins E.E."/>
            <person name="Huebert T."/>
            <person name="Sharpe A.G."/>
            <person name="Parkin I.A."/>
        </authorList>
    </citation>
    <scope>NUCLEOTIDE SEQUENCE [LARGE SCALE GENOMIC DNA]</scope>
    <source>
        <strain evidence="2">cv. DH55</strain>
    </source>
</reference>
<dbReference type="InterPro" id="IPR001810">
    <property type="entry name" value="F-box_dom"/>
</dbReference>